<reference evidence="8 9" key="1">
    <citation type="submission" date="2021-01" db="EMBL/GenBank/DDBJ databases">
        <title>Belnapia mucosa sp. nov. and Belnapia arida sp. nov., isolated from the Tabernas Desert (Almeria, Spain).</title>
        <authorList>
            <person name="Molina-Menor E."/>
            <person name="Vidal-Verdu A."/>
            <person name="Calonge A."/>
            <person name="Satari L."/>
            <person name="Pereto Magraner J."/>
            <person name="Porcar Miralles M."/>
        </authorList>
    </citation>
    <scope>NUCLEOTIDE SEQUENCE [LARGE SCALE GENOMIC DNA]</scope>
    <source>
        <strain evidence="8 9">T6</strain>
    </source>
</reference>
<evidence type="ECO:0000256" key="4">
    <source>
        <dbReference type="ARBA" id="ARBA00019595"/>
    </source>
</evidence>
<proteinExistence type="predicted"/>
<dbReference type="Pfam" id="PF00908">
    <property type="entry name" value="dTDP_sugar_isom"/>
    <property type="match status" value="1"/>
</dbReference>
<comment type="function">
    <text evidence="2">Catalyzes the epimerization of the C3' and C5'positions of dTDP-6-deoxy-D-xylo-4-hexulose, forming dTDP-6-deoxy-L-lyxo-4-hexulose.</text>
</comment>
<dbReference type="InterPro" id="IPR011051">
    <property type="entry name" value="RmlC_Cupin_sf"/>
</dbReference>
<dbReference type="Gene3D" id="2.60.120.10">
    <property type="entry name" value="Jelly Rolls"/>
    <property type="match status" value="1"/>
</dbReference>
<evidence type="ECO:0000256" key="2">
    <source>
        <dbReference type="ARBA" id="ARBA00001997"/>
    </source>
</evidence>
<dbReference type="PANTHER" id="PTHR21047">
    <property type="entry name" value="DTDP-6-DEOXY-D-GLUCOSE-3,5 EPIMERASE"/>
    <property type="match status" value="1"/>
</dbReference>
<dbReference type="InterPro" id="IPR000888">
    <property type="entry name" value="RmlC-like"/>
</dbReference>
<dbReference type="EMBL" id="JAEUXJ010000003">
    <property type="protein sequence ID" value="MBL6455571.1"/>
    <property type="molecule type" value="Genomic_DNA"/>
</dbReference>
<dbReference type="RefSeq" id="WP_202825304.1">
    <property type="nucleotide sequence ID" value="NZ_JAEUXJ010000003.1"/>
</dbReference>
<dbReference type="InterPro" id="IPR014710">
    <property type="entry name" value="RmlC-like_jellyroll"/>
</dbReference>
<dbReference type="PANTHER" id="PTHR21047:SF2">
    <property type="entry name" value="THYMIDINE DIPHOSPHO-4-KETO-RHAMNOSE 3,5-EPIMERASE"/>
    <property type="match status" value="1"/>
</dbReference>
<accession>A0ABS1V365</accession>
<evidence type="ECO:0000313" key="9">
    <source>
        <dbReference type="Proteomes" id="UP000606490"/>
    </source>
</evidence>
<evidence type="ECO:0000256" key="3">
    <source>
        <dbReference type="ARBA" id="ARBA00012098"/>
    </source>
</evidence>
<organism evidence="8 9">
    <name type="scientific">Belnapia mucosa</name>
    <dbReference type="NCBI Taxonomy" id="2804532"/>
    <lineage>
        <taxon>Bacteria</taxon>
        <taxon>Pseudomonadati</taxon>
        <taxon>Pseudomonadota</taxon>
        <taxon>Alphaproteobacteria</taxon>
        <taxon>Acetobacterales</taxon>
        <taxon>Roseomonadaceae</taxon>
        <taxon>Belnapia</taxon>
    </lineage>
</organism>
<dbReference type="Proteomes" id="UP000606490">
    <property type="component" value="Unassembled WGS sequence"/>
</dbReference>
<evidence type="ECO:0000256" key="5">
    <source>
        <dbReference type="ARBA" id="ARBA00029758"/>
    </source>
</evidence>
<keyword evidence="9" id="KW-1185">Reference proteome</keyword>
<comment type="catalytic activity">
    <reaction evidence="1">
        <text>dTDP-4-dehydro-6-deoxy-alpha-D-glucose = dTDP-4-dehydro-beta-L-rhamnose</text>
        <dbReference type="Rhea" id="RHEA:16969"/>
        <dbReference type="ChEBI" id="CHEBI:57649"/>
        <dbReference type="ChEBI" id="CHEBI:62830"/>
        <dbReference type="EC" id="5.1.3.13"/>
    </reaction>
</comment>
<sequence length="176" mass="19262">MRITATDIAGVMRIEGEPVRDERGSFARTWCRDSFAAAGIAFQPSQASLSDNLRRHTLRGMHFQVAPSAEAKLVRCLRGAVFDVALDLRPGSPTRLRWVAERLAPEAHNALFIPAGCAHGFLTLTEDALVEYLIDAPYDAAAARGVRWDDPAFGIAWPAEPAVISARDRDWPDHAG</sequence>
<dbReference type="EC" id="5.1.3.13" evidence="3"/>
<evidence type="ECO:0000256" key="1">
    <source>
        <dbReference type="ARBA" id="ARBA00001298"/>
    </source>
</evidence>
<comment type="caution">
    <text evidence="8">The sequence shown here is derived from an EMBL/GenBank/DDBJ whole genome shotgun (WGS) entry which is preliminary data.</text>
</comment>
<evidence type="ECO:0000256" key="6">
    <source>
        <dbReference type="ARBA" id="ARBA00031424"/>
    </source>
</evidence>
<dbReference type="CDD" id="cd00438">
    <property type="entry name" value="cupin_RmlC"/>
    <property type="match status" value="1"/>
</dbReference>
<gene>
    <name evidence="8" type="ORF">JMJ55_09575</name>
</gene>
<evidence type="ECO:0000256" key="7">
    <source>
        <dbReference type="ARBA" id="ARBA00033311"/>
    </source>
</evidence>
<evidence type="ECO:0000313" key="8">
    <source>
        <dbReference type="EMBL" id="MBL6455571.1"/>
    </source>
</evidence>
<dbReference type="SUPFAM" id="SSF51182">
    <property type="entry name" value="RmlC-like cupins"/>
    <property type="match status" value="1"/>
</dbReference>
<name>A0ABS1V365_9PROT</name>
<protein>
    <recommendedName>
        <fullName evidence="4">dTDP-4-dehydrorhamnose 3,5-epimerase</fullName>
        <ecNumber evidence="3">5.1.3.13</ecNumber>
    </recommendedName>
    <alternativeName>
        <fullName evidence="6">Thymidine diphospho-4-keto-rhamnose 3,5-epimerase</fullName>
    </alternativeName>
    <alternativeName>
        <fullName evidence="5">dTDP-4-keto-6-deoxyglucose 3,5-epimerase</fullName>
    </alternativeName>
    <alternativeName>
        <fullName evidence="7">dTDP-6-deoxy-D-xylo-4-hexulose 3,5-epimerase</fullName>
    </alternativeName>
</protein>